<evidence type="ECO:0000256" key="2">
    <source>
        <dbReference type="ARBA" id="ARBA00022741"/>
    </source>
</evidence>
<dbReference type="PANTHER" id="PTHR47958">
    <property type="entry name" value="ATP-DEPENDENT RNA HELICASE DBP3"/>
    <property type="match status" value="1"/>
</dbReference>
<feature type="compositionally biased region" description="Polar residues" evidence="7">
    <location>
        <begin position="9"/>
        <end position="27"/>
    </location>
</feature>
<dbReference type="InterPro" id="IPR000629">
    <property type="entry name" value="RNA-helicase_DEAD-box_CS"/>
</dbReference>
<dbReference type="InterPro" id="IPR014001">
    <property type="entry name" value="Helicase_ATP-bd"/>
</dbReference>
<dbReference type="GO" id="GO:0003676">
    <property type="term" value="F:nucleic acid binding"/>
    <property type="evidence" value="ECO:0007669"/>
    <property type="project" value="InterPro"/>
</dbReference>
<dbReference type="GO" id="GO:0005524">
    <property type="term" value="F:ATP binding"/>
    <property type="evidence" value="ECO:0007669"/>
    <property type="project" value="UniProtKB-KW"/>
</dbReference>
<dbReference type="EC" id="3.6.4.13" evidence="1"/>
<dbReference type="PROSITE" id="PS00039">
    <property type="entry name" value="DEAD_ATP_HELICASE"/>
    <property type="match status" value="1"/>
</dbReference>
<dbReference type="PROSITE" id="PS51192">
    <property type="entry name" value="HELICASE_ATP_BIND_1"/>
    <property type="match status" value="1"/>
</dbReference>
<dbReference type="Pfam" id="PF00271">
    <property type="entry name" value="Helicase_C"/>
    <property type="match status" value="1"/>
</dbReference>
<feature type="domain" description="Helicase ATP-binding" evidence="8">
    <location>
        <begin position="210"/>
        <end position="401"/>
    </location>
</feature>
<comment type="similarity">
    <text evidence="6">Belongs to the DEAD box helicase family.</text>
</comment>
<evidence type="ECO:0000313" key="10">
    <source>
        <dbReference type="EMBL" id="QLG71818.1"/>
    </source>
</evidence>
<organism evidence="10 11">
    <name type="scientific">Zygotorulaspora mrakii</name>
    <name type="common">Zygosaccharomyces mrakii</name>
    <dbReference type="NCBI Taxonomy" id="42260"/>
    <lineage>
        <taxon>Eukaryota</taxon>
        <taxon>Fungi</taxon>
        <taxon>Dikarya</taxon>
        <taxon>Ascomycota</taxon>
        <taxon>Saccharomycotina</taxon>
        <taxon>Saccharomycetes</taxon>
        <taxon>Saccharomycetales</taxon>
        <taxon>Saccharomycetaceae</taxon>
        <taxon>Zygotorulaspora</taxon>
    </lineage>
</organism>
<dbReference type="GO" id="GO:0016787">
    <property type="term" value="F:hydrolase activity"/>
    <property type="evidence" value="ECO:0007669"/>
    <property type="project" value="UniProtKB-KW"/>
</dbReference>
<feature type="region of interest" description="Disordered" evidence="7">
    <location>
        <begin position="1"/>
        <end position="28"/>
    </location>
</feature>
<evidence type="ECO:0000313" key="11">
    <source>
        <dbReference type="Proteomes" id="UP000509704"/>
    </source>
</evidence>
<dbReference type="GO" id="GO:0003724">
    <property type="term" value="F:RNA helicase activity"/>
    <property type="evidence" value="ECO:0007669"/>
    <property type="project" value="UniProtKB-EC"/>
</dbReference>
<dbReference type="InterPro" id="IPR011545">
    <property type="entry name" value="DEAD/DEAH_box_helicase_dom"/>
</dbReference>
<feature type="domain" description="Helicase C-terminal" evidence="9">
    <location>
        <begin position="412"/>
        <end position="578"/>
    </location>
</feature>
<name>A0A7H9AZN2_ZYGMR</name>
<dbReference type="InterPro" id="IPR001650">
    <property type="entry name" value="Helicase_C-like"/>
</dbReference>
<evidence type="ECO:0000256" key="7">
    <source>
        <dbReference type="SAM" id="MobiDB-lite"/>
    </source>
</evidence>
<sequence>MARPPTIAQILSSKNASENPVTATNNGLKKPKFLSKAERINLVRSLHNRDSPHLVVENSAKREREEDDTSDVINEADDQKSTMFSKADRIQKKRSQFQFEWQEADDTMSDYRPIVETKAAALLSMNGRADSLADSYMGRHWSKKKLHEMNERDWRIFSEDFAIQTKGGDIAKPMRNWEELNLIPKDILDIITKDLRYKQPTSIQRVTIPNVCTRRNRDFLGVASTGSGKTLAFIVPILIKITKSQPRPISLKNVEGPKALILAPTRELAQQIQKEAQKLTSLLNMKNTSFSCTVISIVGGHALGEIAHQLSQGCDIIVATPGRLIDCFENHLFSTDEIETLVVDEADKMIDMGFEEQFTTILSRLNTSREFKARQTLMFTATMSPTIEKIANGYLSKPAYATIGGGEESIPQIQQIVQYVSSEDQRFEKIKRLLNSNEAPIIIFITYKKTADWLAQKFFEETSFKVTILHGSKSQEQREHSLQQLRNGKCQIMVATNVAARGLDIPNVSLVVNFQISKSLDDYVHRIGRTGRAGKKGTAVTFLGDDENIDIVRELYKYVEVNNPVKTNSFDKSLKTRYNLGNNNLDEIIY</sequence>
<evidence type="ECO:0000259" key="9">
    <source>
        <dbReference type="PROSITE" id="PS51194"/>
    </source>
</evidence>
<keyword evidence="5 6" id="KW-0067">ATP-binding</keyword>
<dbReference type="SMART" id="SM00487">
    <property type="entry name" value="DEXDc"/>
    <property type="match status" value="1"/>
</dbReference>
<protein>
    <recommendedName>
        <fullName evidence="1">RNA helicase</fullName>
        <ecNumber evidence="1">3.6.4.13</ecNumber>
    </recommendedName>
</protein>
<evidence type="ECO:0000259" key="8">
    <source>
        <dbReference type="PROSITE" id="PS51192"/>
    </source>
</evidence>
<dbReference type="PROSITE" id="PS51194">
    <property type="entry name" value="HELICASE_CTER"/>
    <property type="match status" value="1"/>
</dbReference>
<dbReference type="GeneID" id="59235514"/>
<proteinExistence type="inferred from homology"/>
<dbReference type="CDD" id="cd18787">
    <property type="entry name" value="SF2_C_DEAD"/>
    <property type="match status" value="1"/>
</dbReference>
<reference evidence="10 11" key="1">
    <citation type="submission" date="2020-07" db="EMBL/GenBank/DDBJ databases">
        <title>The yeast mating-type switching endonuclease HO is a domesticated member of an unorthodox homing genetic element family.</title>
        <authorList>
            <person name="Coughlan A.Y."/>
            <person name="Lombardi L."/>
            <person name="Braun-Galleani S."/>
            <person name="Martos A.R."/>
            <person name="Galeote V."/>
            <person name="Bigey F."/>
            <person name="Dequin S."/>
            <person name="Byrne K.P."/>
            <person name="Wolfe K.H."/>
        </authorList>
    </citation>
    <scope>NUCLEOTIDE SEQUENCE [LARGE SCALE GENOMIC DNA]</scope>
    <source>
        <strain evidence="10 11">NRRL Y-6702</strain>
    </source>
</reference>
<dbReference type="SUPFAM" id="SSF52540">
    <property type="entry name" value="P-loop containing nucleoside triphosphate hydrolases"/>
    <property type="match status" value="1"/>
</dbReference>
<dbReference type="AlphaFoldDB" id="A0A7H9AZN2"/>
<dbReference type="EMBL" id="CP058606">
    <property type="protein sequence ID" value="QLG71818.1"/>
    <property type="molecule type" value="Genomic_DNA"/>
</dbReference>
<keyword evidence="3 6" id="KW-0378">Hydrolase</keyword>
<dbReference type="Pfam" id="PF00270">
    <property type="entry name" value="DEAD"/>
    <property type="match status" value="1"/>
</dbReference>
<keyword evidence="2 6" id="KW-0547">Nucleotide-binding</keyword>
<dbReference type="SMART" id="SM00490">
    <property type="entry name" value="HELICc"/>
    <property type="match status" value="1"/>
</dbReference>
<evidence type="ECO:0000256" key="3">
    <source>
        <dbReference type="ARBA" id="ARBA00022801"/>
    </source>
</evidence>
<dbReference type="Proteomes" id="UP000509704">
    <property type="component" value="Chromosome 3"/>
</dbReference>
<dbReference type="OrthoDB" id="196131at2759"/>
<dbReference type="RefSeq" id="XP_037143546.1">
    <property type="nucleotide sequence ID" value="XM_037287651.1"/>
</dbReference>
<evidence type="ECO:0000256" key="6">
    <source>
        <dbReference type="RuleBase" id="RU000492"/>
    </source>
</evidence>
<dbReference type="KEGG" id="zmk:HG535_0C01670"/>
<gene>
    <name evidence="10" type="ORF">HG535_0C01670</name>
</gene>
<evidence type="ECO:0000256" key="4">
    <source>
        <dbReference type="ARBA" id="ARBA00022806"/>
    </source>
</evidence>
<accession>A0A7H9AZN2</accession>
<dbReference type="InterPro" id="IPR027417">
    <property type="entry name" value="P-loop_NTPase"/>
</dbReference>
<evidence type="ECO:0000256" key="1">
    <source>
        <dbReference type="ARBA" id="ARBA00012552"/>
    </source>
</evidence>
<dbReference type="CDD" id="cd17945">
    <property type="entry name" value="DEADc_DDX23"/>
    <property type="match status" value="1"/>
</dbReference>
<keyword evidence="4 6" id="KW-0347">Helicase</keyword>
<evidence type="ECO:0000256" key="5">
    <source>
        <dbReference type="ARBA" id="ARBA00022840"/>
    </source>
</evidence>
<keyword evidence="11" id="KW-1185">Reference proteome</keyword>
<dbReference type="Gene3D" id="3.40.50.300">
    <property type="entry name" value="P-loop containing nucleotide triphosphate hydrolases"/>
    <property type="match status" value="2"/>
</dbReference>